<reference evidence="1 2" key="1">
    <citation type="submission" date="2019-07" db="EMBL/GenBank/DDBJ databases">
        <title>Whole genome shotgun sequence of Microbacterium aerolatum NBRC 103071.</title>
        <authorList>
            <person name="Hosoyama A."/>
            <person name="Uohara A."/>
            <person name="Ohji S."/>
            <person name="Ichikawa N."/>
        </authorList>
    </citation>
    <scope>NUCLEOTIDE SEQUENCE [LARGE SCALE GENOMIC DNA]</scope>
    <source>
        <strain evidence="1 2">NBRC 103071</strain>
    </source>
</reference>
<name>A0A511AEM3_9MICO</name>
<protein>
    <submittedName>
        <fullName evidence="1">Uncharacterized protein</fullName>
    </submittedName>
</protein>
<dbReference type="RefSeq" id="WP_147039227.1">
    <property type="nucleotide sequence ID" value="NZ_BJUW01000007.1"/>
</dbReference>
<dbReference type="Proteomes" id="UP000321225">
    <property type="component" value="Unassembled WGS sequence"/>
</dbReference>
<dbReference type="AlphaFoldDB" id="A0A511AEM3"/>
<dbReference type="EMBL" id="BJUW01000007">
    <property type="protein sequence ID" value="GEK86615.1"/>
    <property type="molecule type" value="Genomic_DNA"/>
</dbReference>
<sequence>MPDAEEWILALGLRPVSDDPNDSAIPDAVLNGPSLSLTAKALYALVLSTQGRPLNPFEDAFEDSKDIHAAIDELVAAGLVVRTTKQ</sequence>
<evidence type="ECO:0000313" key="2">
    <source>
        <dbReference type="Proteomes" id="UP000321225"/>
    </source>
</evidence>
<accession>A0A511AEM3</accession>
<gene>
    <name evidence="1" type="ORF">MAE01_17910</name>
</gene>
<proteinExistence type="predicted"/>
<dbReference type="OrthoDB" id="5075059at2"/>
<organism evidence="1 2">
    <name type="scientific">Microbacterium aerolatum</name>
    <dbReference type="NCBI Taxonomy" id="153731"/>
    <lineage>
        <taxon>Bacteria</taxon>
        <taxon>Bacillati</taxon>
        <taxon>Actinomycetota</taxon>
        <taxon>Actinomycetes</taxon>
        <taxon>Micrococcales</taxon>
        <taxon>Microbacteriaceae</taxon>
        <taxon>Microbacterium</taxon>
    </lineage>
</organism>
<keyword evidence="2" id="KW-1185">Reference proteome</keyword>
<comment type="caution">
    <text evidence="1">The sequence shown here is derived from an EMBL/GenBank/DDBJ whole genome shotgun (WGS) entry which is preliminary data.</text>
</comment>
<evidence type="ECO:0000313" key="1">
    <source>
        <dbReference type="EMBL" id="GEK86615.1"/>
    </source>
</evidence>